<comment type="catalytic activity">
    <reaction evidence="1 13">
        <text>D-ribulose 5-phosphate = D-xylulose 5-phosphate</text>
        <dbReference type="Rhea" id="RHEA:13677"/>
        <dbReference type="ChEBI" id="CHEBI:57737"/>
        <dbReference type="ChEBI" id="CHEBI:58121"/>
        <dbReference type="EC" id="5.1.3.1"/>
    </reaction>
</comment>
<evidence type="ECO:0000256" key="5">
    <source>
        <dbReference type="ARBA" id="ARBA00001954"/>
    </source>
</evidence>
<feature type="binding site" evidence="16">
    <location>
        <position position="14"/>
    </location>
    <ligand>
        <name>substrate</name>
    </ligand>
</feature>
<dbReference type="PANTHER" id="PTHR11749">
    <property type="entry name" value="RIBULOSE-5-PHOSPHATE-3-EPIMERASE"/>
    <property type="match status" value="1"/>
</dbReference>
<feature type="binding site" evidence="16">
    <location>
        <begin position="202"/>
        <end position="203"/>
    </location>
    <ligand>
        <name>substrate</name>
    </ligand>
</feature>
<feature type="binding site" evidence="16">
    <location>
        <position position="182"/>
    </location>
    <ligand>
        <name>substrate</name>
    </ligand>
</feature>
<dbReference type="GO" id="GO:0046872">
    <property type="term" value="F:metal ion binding"/>
    <property type="evidence" value="ECO:0007669"/>
    <property type="project" value="UniProtKB-KW"/>
</dbReference>
<evidence type="ECO:0000256" key="14">
    <source>
        <dbReference type="PIRSR" id="PIRSR001461-1"/>
    </source>
</evidence>
<feature type="active site" description="Proton acceptor" evidence="14">
    <location>
        <position position="41"/>
    </location>
</feature>
<evidence type="ECO:0000256" key="16">
    <source>
        <dbReference type="PIRSR" id="PIRSR001461-3"/>
    </source>
</evidence>
<comment type="cofactor">
    <cofactor evidence="5">
        <name>Fe(2+)</name>
        <dbReference type="ChEBI" id="CHEBI:29033"/>
    </cofactor>
</comment>
<dbReference type="SUPFAM" id="SSF51366">
    <property type="entry name" value="Ribulose-phoshate binding barrel"/>
    <property type="match status" value="1"/>
</dbReference>
<organism evidence="17 18">
    <name type="scientific">Tortispora caseinolytica NRRL Y-17796</name>
    <dbReference type="NCBI Taxonomy" id="767744"/>
    <lineage>
        <taxon>Eukaryota</taxon>
        <taxon>Fungi</taxon>
        <taxon>Dikarya</taxon>
        <taxon>Ascomycota</taxon>
        <taxon>Saccharomycotina</taxon>
        <taxon>Trigonopsidomycetes</taxon>
        <taxon>Trigonopsidales</taxon>
        <taxon>Trigonopsidaceae</taxon>
        <taxon>Tortispora</taxon>
    </lineage>
</organism>
<dbReference type="InterPro" id="IPR013785">
    <property type="entry name" value="Aldolase_TIM"/>
</dbReference>
<name>A0A1E4TAP7_9ASCO</name>
<reference evidence="18" key="1">
    <citation type="submission" date="2016-02" db="EMBL/GenBank/DDBJ databases">
        <title>Comparative genomics of biotechnologically important yeasts.</title>
        <authorList>
            <consortium name="DOE Joint Genome Institute"/>
            <person name="Riley R."/>
            <person name="Haridas S."/>
            <person name="Wolfe K.H."/>
            <person name="Lopes M.R."/>
            <person name="Hittinger C.T."/>
            <person name="Goker M."/>
            <person name="Salamov A."/>
            <person name="Wisecaver J."/>
            <person name="Long T.M."/>
            <person name="Aerts A.L."/>
            <person name="Barry K."/>
            <person name="Choi C."/>
            <person name="Clum A."/>
            <person name="Coughlan A.Y."/>
            <person name="Deshpande S."/>
            <person name="Douglass A.P."/>
            <person name="Hanson S.J."/>
            <person name="Klenk H.-P."/>
            <person name="Labutti K."/>
            <person name="Lapidus A."/>
            <person name="Lindquist E."/>
            <person name="Lipzen A."/>
            <person name="Meier-Kolthoff J.P."/>
            <person name="Ohm R.A."/>
            <person name="Otillar R.P."/>
            <person name="Pangilinan J."/>
            <person name="Peng Y."/>
            <person name="Rokas A."/>
            <person name="Rosa C.A."/>
            <person name="Scheuner C."/>
            <person name="Sibirny A.A."/>
            <person name="Slot J.C."/>
            <person name="Stielow J.B."/>
            <person name="Sun H."/>
            <person name="Kurtzman C.P."/>
            <person name="Blackwell M."/>
            <person name="Jeffries T.W."/>
            <person name="Grigoriev I.V."/>
        </authorList>
    </citation>
    <scope>NUCLEOTIDE SEQUENCE [LARGE SCALE GENOMIC DNA]</scope>
    <source>
        <strain evidence="18">NRRL Y-17796</strain>
    </source>
</reference>
<dbReference type="EMBL" id="KV453843">
    <property type="protein sequence ID" value="ODV88728.1"/>
    <property type="molecule type" value="Genomic_DNA"/>
</dbReference>
<dbReference type="PROSITE" id="PS01086">
    <property type="entry name" value="RIBUL_P_3_EPIMER_2"/>
    <property type="match status" value="1"/>
</dbReference>
<protein>
    <recommendedName>
        <fullName evidence="9 13">Ribulose-phosphate 3-epimerase</fullName>
        <ecNumber evidence="8 13">5.1.3.1</ecNumber>
    </recommendedName>
</protein>
<comment type="cofactor">
    <cofactor evidence="3">
        <name>Co(2+)</name>
        <dbReference type="ChEBI" id="CHEBI:48828"/>
    </cofactor>
</comment>
<evidence type="ECO:0000256" key="1">
    <source>
        <dbReference type="ARBA" id="ARBA00001782"/>
    </source>
</evidence>
<evidence type="ECO:0000313" key="18">
    <source>
        <dbReference type="Proteomes" id="UP000095023"/>
    </source>
</evidence>
<dbReference type="HAMAP" id="MF_02227">
    <property type="entry name" value="RPE"/>
    <property type="match status" value="1"/>
</dbReference>
<dbReference type="Pfam" id="PF00834">
    <property type="entry name" value="Ribul_P_3_epim"/>
    <property type="match status" value="1"/>
</dbReference>
<dbReference type="InterPro" id="IPR026019">
    <property type="entry name" value="Ribul_P_3_epim"/>
</dbReference>
<evidence type="ECO:0000256" key="6">
    <source>
        <dbReference type="ARBA" id="ARBA00005016"/>
    </source>
</evidence>
<dbReference type="CDD" id="cd00429">
    <property type="entry name" value="RPE"/>
    <property type="match status" value="1"/>
</dbReference>
<dbReference type="AlphaFoldDB" id="A0A1E4TAP7"/>
<sequence>MCGGHGLHAKIAPSILSSDFANLERDCKHIIASGADWLHIDIMDGHFVPNITMGAPVVQCLRKAIPKGETFFDCHIMVSNPKQWVDDFAKAGADQYTFHVEATENPSELVDYIKSRGMRAACAIKPKTPASAVYEFAEKLDMILVMTVEPGFGGQKFMPECMPKVKELRQKFPDVDIQVDGGLAPDTVDLATTAGANVIVAGTSVFKAPDAKEAIETLRSSVTKNVLE</sequence>
<evidence type="ECO:0000256" key="3">
    <source>
        <dbReference type="ARBA" id="ARBA00001941"/>
    </source>
</evidence>
<evidence type="ECO:0000313" key="17">
    <source>
        <dbReference type="EMBL" id="ODV88728.1"/>
    </source>
</evidence>
<evidence type="ECO:0000256" key="11">
    <source>
        <dbReference type="ARBA" id="ARBA00023235"/>
    </source>
</evidence>
<dbReference type="GO" id="GO:0004750">
    <property type="term" value="F:D-ribulose-phosphate 3-epimerase activity"/>
    <property type="evidence" value="ECO:0007669"/>
    <property type="project" value="UniProtKB-EC"/>
</dbReference>
<feature type="binding site" evidence="15">
    <location>
        <position position="75"/>
    </location>
    <ligand>
        <name>a divalent metal cation</name>
        <dbReference type="ChEBI" id="CHEBI:60240"/>
    </ligand>
</feature>
<accession>A0A1E4TAP7</accession>
<feature type="binding site" evidence="16">
    <location>
        <position position="75"/>
    </location>
    <ligand>
        <name>substrate</name>
    </ligand>
</feature>
<comment type="similarity">
    <text evidence="7 13">Belongs to the ribulose-phosphate 3-epimerase family.</text>
</comment>
<evidence type="ECO:0000256" key="15">
    <source>
        <dbReference type="PIRSR" id="PIRSR001461-2"/>
    </source>
</evidence>
<dbReference type="PIRSF" id="PIRSF001461">
    <property type="entry name" value="RPE"/>
    <property type="match status" value="1"/>
</dbReference>
<feature type="active site" description="Proton donor" evidence="14">
    <location>
        <position position="180"/>
    </location>
</feature>
<evidence type="ECO:0000256" key="10">
    <source>
        <dbReference type="ARBA" id="ARBA00022723"/>
    </source>
</evidence>
<dbReference type="GO" id="GO:0006098">
    <property type="term" value="P:pentose-phosphate shunt"/>
    <property type="evidence" value="ECO:0007669"/>
    <property type="project" value="UniProtKB-UniPathway"/>
</dbReference>
<dbReference type="NCBIfam" id="TIGR01163">
    <property type="entry name" value="rpe"/>
    <property type="match status" value="1"/>
</dbReference>
<keyword evidence="11 13" id="KW-0413">Isomerase</keyword>
<proteinExistence type="inferred from homology"/>
<feature type="binding site" evidence="16">
    <location>
        <begin position="151"/>
        <end position="154"/>
    </location>
    <ligand>
        <name>substrate</name>
    </ligand>
</feature>
<keyword evidence="15" id="KW-0464">Manganese</keyword>
<dbReference type="FunFam" id="3.20.20.70:FF:000171">
    <property type="entry name" value="Ribulose-phosphate 3-epimerase"/>
    <property type="match status" value="1"/>
</dbReference>
<evidence type="ECO:0000256" key="2">
    <source>
        <dbReference type="ARBA" id="ARBA00001936"/>
    </source>
</evidence>
<keyword evidence="18" id="KW-1185">Reference proteome</keyword>
<evidence type="ECO:0000256" key="7">
    <source>
        <dbReference type="ARBA" id="ARBA00009541"/>
    </source>
</evidence>
<keyword evidence="10 15" id="KW-0479">Metal-binding</keyword>
<dbReference type="Proteomes" id="UP000095023">
    <property type="component" value="Unassembled WGS sequence"/>
</dbReference>
<comment type="cofactor">
    <cofactor evidence="15">
        <name>a divalent metal cation</name>
        <dbReference type="ChEBI" id="CHEBI:60240"/>
    </cofactor>
    <text evidence="15">Binds 1 divalent metal cation per subunit.</text>
</comment>
<feature type="binding site" evidence="15">
    <location>
        <position position="180"/>
    </location>
    <ligand>
        <name>a divalent metal cation</name>
        <dbReference type="ChEBI" id="CHEBI:60240"/>
    </ligand>
</feature>
<evidence type="ECO:0000256" key="4">
    <source>
        <dbReference type="ARBA" id="ARBA00001947"/>
    </source>
</evidence>
<comment type="cofactor">
    <cofactor evidence="2">
        <name>Mn(2+)</name>
        <dbReference type="ChEBI" id="CHEBI:29035"/>
    </cofactor>
</comment>
<dbReference type="NCBIfam" id="NF004076">
    <property type="entry name" value="PRK05581.1-4"/>
    <property type="match status" value="1"/>
</dbReference>
<keyword evidence="12 15" id="KW-0170">Cobalt</keyword>
<evidence type="ECO:0000256" key="13">
    <source>
        <dbReference type="PIRNR" id="PIRNR001461"/>
    </source>
</evidence>
<evidence type="ECO:0000256" key="8">
    <source>
        <dbReference type="ARBA" id="ARBA00013188"/>
    </source>
</evidence>
<evidence type="ECO:0000256" key="9">
    <source>
        <dbReference type="ARBA" id="ARBA00013920"/>
    </source>
</evidence>
<feature type="binding site" evidence="15">
    <location>
        <position position="39"/>
    </location>
    <ligand>
        <name>a divalent metal cation</name>
        <dbReference type="ChEBI" id="CHEBI:60240"/>
    </ligand>
</feature>
<keyword evidence="13" id="KW-0119">Carbohydrate metabolism</keyword>
<keyword evidence="15" id="KW-0862">Zinc</keyword>
<dbReference type="InterPro" id="IPR000056">
    <property type="entry name" value="Ribul_P_3_epim-like"/>
</dbReference>
<dbReference type="GO" id="GO:0005975">
    <property type="term" value="P:carbohydrate metabolic process"/>
    <property type="evidence" value="ECO:0007669"/>
    <property type="project" value="InterPro"/>
</dbReference>
<gene>
    <name evidence="17" type="ORF">CANCADRAFT_28544</name>
</gene>
<feature type="binding site" evidence="15">
    <location>
        <position position="41"/>
    </location>
    <ligand>
        <name>a divalent metal cation</name>
        <dbReference type="ChEBI" id="CHEBI:60240"/>
    </ligand>
</feature>
<comment type="cofactor">
    <cofactor evidence="4">
        <name>Zn(2+)</name>
        <dbReference type="ChEBI" id="CHEBI:29105"/>
    </cofactor>
</comment>
<dbReference type="PROSITE" id="PS01085">
    <property type="entry name" value="RIBUL_P_3_EPIMER_1"/>
    <property type="match status" value="1"/>
</dbReference>
<dbReference type="InterPro" id="IPR011060">
    <property type="entry name" value="RibuloseP-bd_barrel"/>
</dbReference>
<evidence type="ECO:0000256" key="12">
    <source>
        <dbReference type="ARBA" id="ARBA00023285"/>
    </source>
</evidence>
<dbReference type="UniPathway" id="UPA00115">
    <property type="reaction ID" value="UER00411"/>
</dbReference>
<dbReference type="Gene3D" id="3.20.20.70">
    <property type="entry name" value="Aldolase class I"/>
    <property type="match status" value="1"/>
</dbReference>
<dbReference type="EC" id="5.1.3.1" evidence="8 13"/>
<dbReference type="OrthoDB" id="1927044at2759"/>
<comment type="pathway">
    <text evidence="6">Carbohydrate degradation; pentose phosphate pathway; D-xylulose 5-phosphate from D-ribulose 5-phosphate (non-oxidative stage): step 1/1.</text>
</comment>